<feature type="region of interest" description="Disordered" evidence="1">
    <location>
        <begin position="111"/>
        <end position="409"/>
    </location>
</feature>
<feature type="compositionally biased region" description="Low complexity" evidence="1">
    <location>
        <begin position="382"/>
        <end position="395"/>
    </location>
</feature>
<dbReference type="AlphaFoldDB" id="A0A8S0WW48"/>
<feature type="compositionally biased region" description="Basic residues" evidence="1">
    <location>
        <begin position="597"/>
        <end position="622"/>
    </location>
</feature>
<evidence type="ECO:0000313" key="3">
    <source>
        <dbReference type="Proteomes" id="UP000467700"/>
    </source>
</evidence>
<comment type="caution">
    <text evidence="2">The sequence shown here is derived from an EMBL/GenBank/DDBJ whole genome shotgun (WGS) entry which is preliminary data.</text>
</comment>
<feature type="compositionally biased region" description="Low complexity" evidence="1">
    <location>
        <begin position="1"/>
        <end position="17"/>
    </location>
</feature>
<protein>
    <submittedName>
        <fullName evidence="2">Uncharacterized protein</fullName>
    </submittedName>
</protein>
<name>A0A8S0WW48_CYCAE</name>
<dbReference type="OrthoDB" id="1719357at2759"/>
<evidence type="ECO:0000313" key="2">
    <source>
        <dbReference type="EMBL" id="CAA7260238.1"/>
    </source>
</evidence>
<feature type="region of interest" description="Disordered" evidence="1">
    <location>
        <begin position="1"/>
        <end position="35"/>
    </location>
</feature>
<feature type="region of interest" description="Disordered" evidence="1">
    <location>
        <begin position="547"/>
        <end position="623"/>
    </location>
</feature>
<organism evidence="2 3">
    <name type="scientific">Cyclocybe aegerita</name>
    <name type="common">Black poplar mushroom</name>
    <name type="synonym">Agrocybe aegerita</name>
    <dbReference type="NCBI Taxonomy" id="1973307"/>
    <lineage>
        <taxon>Eukaryota</taxon>
        <taxon>Fungi</taxon>
        <taxon>Dikarya</taxon>
        <taxon>Basidiomycota</taxon>
        <taxon>Agaricomycotina</taxon>
        <taxon>Agaricomycetes</taxon>
        <taxon>Agaricomycetidae</taxon>
        <taxon>Agaricales</taxon>
        <taxon>Agaricineae</taxon>
        <taxon>Bolbitiaceae</taxon>
        <taxon>Cyclocybe</taxon>
    </lineage>
</organism>
<evidence type="ECO:0000256" key="1">
    <source>
        <dbReference type="SAM" id="MobiDB-lite"/>
    </source>
</evidence>
<feature type="compositionally biased region" description="Polar residues" evidence="1">
    <location>
        <begin position="334"/>
        <end position="345"/>
    </location>
</feature>
<reference evidence="2 3" key="1">
    <citation type="submission" date="2020-01" db="EMBL/GenBank/DDBJ databases">
        <authorList>
            <person name="Gupta K D."/>
        </authorList>
    </citation>
    <scope>NUCLEOTIDE SEQUENCE [LARGE SCALE GENOMIC DNA]</scope>
</reference>
<feature type="compositionally biased region" description="Basic and acidic residues" evidence="1">
    <location>
        <begin position="249"/>
        <end position="262"/>
    </location>
</feature>
<accession>A0A8S0WW48</accession>
<gene>
    <name evidence="2" type="ORF">AAE3_LOCUS2515</name>
</gene>
<keyword evidence="3" id="KW-1185">Reference proteome</keyword>
<dbReference type="EMBL" id="CACVBS010000028">
    <property type="protein sequence ID" value="CAA7260238.1"/>
    <property type="molecule type" value="Genomic_DNA"/>
</dbReference>
<sequence>MQRSTSPYRAPSPYRSSGDIPYPSYAGLPTGPATVGPGAITYTTSAGPDGRVIYHPFKAVSASYQTPSGVVSGIQWIPADASSVPPPGGQMMNPAVATDYTGWQGGYAHKEENKFTQEWQRQDEKRRKQEEKEAKRLREQGAPRNDSEYELRLARERDAHSAVGRDRRKSFNAGATEQRSGSVAFPPGAQSTGYPPHPSVGTGYPPSPYSGYEPPVVAPGYASSASSSHHRNANNGNYPDLTRQFNDLDMDHRGKTERERKASGGLARPRKYSTSDGPYERHRTISGNYAGHTTSFTPPSIPSTSSKYAPPAPSNAYFTAPSPNMRPSDVSYGTAGSSAYPSTSPGRYPTDVGRSTTPFGAPPGAYPPGHVLYEGKANSGTASRSRPPSRAGPSRAPSPNPVSFPYPATSSCIGKSPRIPVANIASEPQQLPAPEAFSRPINAANAFSPFDAVKIQDMDDVYDAKAPPNMPVVLATHDIHPADWTRCMQDLARSWIGQLPVPGALKDGIPPRRSQLTTDLIELWNDMFFLPRGVELILYKGRERRTGPQAGRVDSRLEFEDDSDTTSSDSSDLSDQERPLTDPYGRPITNSDVYEARRRRREQKIERKKQRKEKKARKKARARERNYSVFVGCTSRGPAPPPDATPQMMPTGYPSAPVPAGYGPPYPLVAGYRALAGYGPPGGFGTPAAYGAPVGIPVSRSQGYASGY</sequence>
<feature type="compositionally biased region" description="Basic and acidic residues" evidence="1">
    <location>
        <begin position="111"/>
        <end position="165"/>
    </location>
</feature>
<proteinExistence type="predicted"/>
<dbReference type="Proteomes" id="UP000467700">
    <property type="component" value="Unassembled WGS sequence"/>
</dbReference>
<feature type="compositionally biased region" description="Low complexity" evidence="1">
    <location>
        <begin position="199"/>
        <end position="215"/>
    </location>
</feature>
<feature type="compositionally biased region" description="Low complexity" evidence="1">
    <location>
        <begin position="293"/>
        <end position="306"/>
    </location>
</feature>